<gene>
    <name evidence="14" type="ORF">SAMN02746091_00539</name>
</gene>
<dbReference type="SUPFAM" id="SSF48024">
    <property type="entry name" value="N-terminal domain of DnaB helicase"/>
    <property type="match status" value="1"/>
</dbReference>
<evidence type="ECO:0000256" key="6">
    <source>
        <dbReference type="ARBA" id="ARBA00022806"/>
    </source>
</evidence>
<dbReference type="GO" id="GO:0006269">
    <property type="term" value="P:DNA replication, synthesis of primer"/>
    <property type="evidence" value="ECO:0007669"/>
    <property type="project" value="UniProtKB-UniRule"/>
</dbReference>
<dbReference type="AlphaFoldDB" id="A0A1M4U2J4"/>
<dbReference type="EC" id="5.6.2.3" evidence="11 12"/>
<sequence>MEAQLRVPPHNIEAEQSVLGAMIIENDVIYEVSEILTGDEFYKEGHKVLYKTIMEIHNDGKPVDMITLIDTLKGRDLLEVVGGISYISDLISSVPTVSNAKHYAKIVEEKYLLRSLISASHRIMDKCYNEQDDVEEVLSDAEKSIFDISQKKKNEDFESIKPILERSFEQIEHVYKFRGDTTGIASGFIDLDRKTSGFQKGDFILVAARPSMGKTAFVLNIALHAALREGKSVAIFSLEMSKEQLVYRMLCAEANVDMLKLRTGELDDEDWLRLARAASPMAKASIFIDDTPGISIMEMRSKCRRLKMEKGLDLIMVDYLQLMSGGKKSESRQQEVSEISRSLKAIAKEMNAPVIALSQLSRAPEARADHRPILSDLRESGSIEQDADLVMFLYRDEYYNKESEKKNIAEVIIAKQRNGPTGTVELAWLGQYTKFGNLDRYHNV</sequence>
<dbReference type="InterPro" id="IPR007694">
    <property type="entry name" value="DNA_helicase_DnaB-like_C"/>
</dbReference>
<dbReference type="GO" id="GO:0003677">
    <property type="term" value="F:DNA binding"/>
    <property type="evidence" value="ECO:0007669"/>
    <property type="project" value="UniProtKB-UniRule"/>
</dbReference>
<evidence type="ECO:0000256" key="7">
    <source>
        <dbReference type="ARBA" id="ARBA00022840"/>
    </source>
</evidence>
<dbReference type="Pfam" id="PF00772">
    <property type="entry name" value="DnaB"/>
    <property type="match status" value="1"/>
</dbReference>
<comment type="catalytic activity">
    <reaction evidence="10 12">
        <text>ATP + H2O = ADP + phosphate + H(+)</text>
        <dbReference type="Rhea" id="RHEA:13065"/>
        <dbReference type="ChEBI" id="CHEBI:15377"/>
        <dbReference type="ChEBI" id="CHEBI:15378"/>
        <dbReference type="ChEBI" id="CHEBI:30616"/>
        <dbReference type="ChEBI" id="CHEBI:43474"/>
        <dbReference type="ChEBI" id="CHEBI:456216"/>
        <dbReference type="EC" id="5.6.2.3"/>
    </reaction>
</comment>
<dbReference type="InterPro" id="IPR036185">
    <property type="entry name" value="DNA_heli_DnaB-like_N_sf"/>
</dbReference>
<evidence type="ECO:0000256" key="1">
    <source>
        <dbReference type="ARBA" id="ARBA00008428"/>
    </source>
</evidence>
<dbReference type="SUPFAM" id="SSF52540">
    <property type="entry name" value="P-loop containing nucleoside triphosphate hydrolases"/>
    <property type="match status" value="1"/>
</dbReference>
<evidence type="ECO:0000256" key="4">
    <source>
        <dbReference type="ARBA" id="ARBA00022741"/>
    </source>
</evidence>
<accession>A0A1M4U2J4</accession>
<dbReference type="PROSITE" id="PS51199">
    <property type="entry name" value="SF4_HELICASE"/>
    <property type="match status" value="1"/>
</dbReference>
<dbReference type="GO" id="GO:1990077">
    <property type="term" value="C:primosome complex"/>
    <property type="evidence" value="ECO:0007669"/>
    <property type="project" value="UniProtKB-UniRule"/>
</dbReference>
<dbReference type="GO" id="GO:0042802">
    <property type="term" value="F:identical protein binding"/>
    <property type="evidence" value="ECO:0007669"/>
    <property type="project" value="UniProtKB-ARBA"/>
</dbReference>
<dbReference type="Pfam" id="PF03796">
    <property type="entry name" value="DnaB_C"/>
    <property type="match status" value="1"/>
</dbReference>
<keyword evidence="3 12" id="KW-0235">DNA replication</keyword>
<dbReference type="GO" id="GO:0005524">
    <property type="term" value="F:ATP binding"/>
    <property type="evidence" value="ECO:0007669"/>
    <property type="project" value="UniProtKB-UniRule"/>
</dbReference>
<dbReference type="PANTHER" id="PTHR30153:SF2">
    <property type="entry name" value="REPLICATIVE DNA HELICASE"/>
    <property type="match status" value="1"/>
</dbReference>
<keyword evidence="9" id="KW-0413">Isomerase</keyword>
<dbReference type="NCBIfam" id="TIGR00665">
    <property type="entry name" value="DnaB"/>
    <property type="match status" value="1"/>
</dbReference>
<evidence type="ECO:0000256" key="2">
    <source>
        <dbReference type="ARBA" id="ARBA00022515"/>
    </source>
</evidence>
<keyword evidence="15" id="KW-1185">Reference proteome</keyword>
<evidence type="ECO:0000256" key="9">
    <source>
        <dbReference type="ARBA" id="ARBA00023235"/>
    </source>
</evidence>
<dbReference type="CDD" id="cd00984">
    <property type="entry name" value="DnaB_C"/>
    <property type="match status" value="1"/>
</dbReference>
<keyword evidence="4 12" id="KW-0547">Nucleotide-binding</keyword>
<dbReference type="Proteomes" id="UP000184423">
    <property type="component" value="Unassembled WGS sequence"/>
</dbReference>
<comment type="similarity">
    <text evidence="1 12">Belongs to the helicase family. DnaB subfamily.</text>
</comment>
<evidence type="ECO:0000259" key="13">
    <source>
        <dbReference type="PROSITE" id="PS51199"/>
    </source>
</evidence>
<evidence type="ECO:0000256" key="12">
    <source>
        <dbReference type="RuleBase" id="RU362085"/>
    </source>
</evidence>
<name>A0A1M4U2J4_9CLOT</name>
<dbReference type="GO" id="GO:0016887">
    <property type="term" value="F:ATP hydrolysis activity"/>
    <property type="evidence" value="ECO:0007669"/>
    <property type="project" value="RHEA"/>
</dbReference>
<evidence type="ECO:0000313" key="14">
    <source>
        <dbReference type="EMBL" id="SHE50928.1"/>
    </source>
</evidence>
<proteinExistence type="inferred from homology"/>
<dbReference type="PANTHER" id="PTHR30153">
    <property type="entry name" value="REPLICATIVE DNA HELICASE DNAB"/>
    <property type="match status" value="1"/>
</dbReference>
<organism evidence="14 15">
    <name type="scientific">Caloramator proteoclasticus DSM 10124</name>
    <dbReference type="NCBI Taxonomy" id="1121262"/>
    <lineage>
        <taxon>Bacteria</taxon>
        <taxon>Bacillati</taxon>
        <taxon>Bacillota</taxon>
        <taxon>Clostridia</taxon>
        <taxon>Eubacteriales</taxon>
        <taxon>Clostridiaceae</taxon>
        <taxon>Caloramator</taxon>
    </lineage>
</organism>
<keyword evidence="8 12" id="KW-0238">DNA-binding</keyword>
<evidence type="ECO:0000256" key="8">
    <source>
        <dbReference type="ARBA" id="ARBA00023125"/>
    </source>
</evidence>
<keyword evidence="2 12" id="KW-0639">Primosome</keyword>
<dbReference type="InterPro" id="IPR007692">
    <property type="entry name" value="DNA_helicase_DnaB"/>
</dbReference>
<dbReference type="Gene3D" id="3.40.50.300">
    <property type="entry name" value="P-loop containing nucleotide triphosphate hydrolases"/>
    <property type="match status" value="1"/>
</dbReference>
<evidence type="ECO:0000256" key="11">
    <source>
        <dbReference type="NCBIfam" id="TIGR00665"/>
    </source>
</evidence>
<dbReference type="NCBIfam" id="NF004384">
    <property type="entry name" value="PRK05748.1"/>
    <property type="match status" value="1"/>
</dbReference>
<evidence type="ECO:0000313" key="15">
    <source>
        <dbReference type="Proteomes" id="UP000184423"/>
    </source>
</evidence>
<comment type="function">
    <text evidence="12">The main replicative DNA helicase, it participates in initiation and elongation during chromosome replication. Travels ahead of the DNA replisome, separating dsDNA into templates for DNA synthesis. A processive ATP-dependent 5'-3' DNA helicase it has DNA-dependent ATPase activity.</text>
</comment>
<feature type="domain" description="SF4 helicase" evidence="13">
    <location>
        <begin position="177"/>
        <end position="442"/>
    </location>
</feature>
<dbReference type="Gene3D" id="1.10.860.10">
    <property type="entry name" value="DNAb Helicase, Chain A"/>
    <property type="match status" value="1"/>
</dbReference>
<dbReference type="FunFam" id="1.10.860.10:FF:000001">
    <property type="entry name" value="Replicative DNA helicase"/>
    <property type="match status" value="1"/>
</dbReference>
<dbReference type="NCBIfam" id="NF004109">
    <property type="entry name" value="PRK05595.1"/>
    <property type="match status" value="1"/>
</dbReference>
<keyword evidence="7 12" id="KW-0067">ATP-binding</keyword>
<dbReference type="RefSeq" id="WP_027308683.1">
    <property type="nucleotide sequence ID" value="NZ_FQVG01000006.1"/>
</dbReference>
<evidence type="ECO:0000256" key="5">
    <source>
        <dbReference type="ARBA" id="ARBA00022801"/>
    </source>
</evidence>
<evidence type="ECO:0000256" key="10">
    <source>
        <dbReference type="ARBA" id="ARBA00048954"/>
    </source>
</evidence>
<dbReference type="InterPro" id="IPR007693">
    <property type="entry name" value="DNA_helicase_DnaB-like_N"/>
</dbReference>
<keyword evidence="6 12" id="KW-0347">Helicase</keyword>
<dbReference type="InterPro" id="IPR016136">
    <property type="entry name" value="DNA_helicase_N/primase_C"/>
</dbReference>
<keyword evidence="5 12" id="KW-0378">Hydrolase</keyword>
<dbReference type="EMBL" id="FQVG01000006">
    <property type="protein sequence ID" value="SHE50928.1"/>
    <property type="molecule type" value="Genomic_DNA"/>
</dbReference>
<dbReference type="GO" id="GO:0005829">
    <property type="term" value="C:cytosol"/>
    <property type="evidence" value="ECO:0007669"/>
    <property type="project" value="TreeGrafter"/>
</dbReference>
<dbReference type="FunFam" id="3.40.50.300:FF:000076">
    <property type="entry name" value="Replicative DNA helicase"/>
    <property type="match status" value="1"/>
</dbReference>
<evidence type="ECO:0000256" key="3">
    <source>
        <dbReference type="ARBA" id="ARBA00022705"/>
    </source>
</evidence>
<dbReference type="GO" id="GO:0043139">
    <property type="term" value="F:5'-3' DNA helicase activity"/>
    <property type="evidence" value="ECO:0007669"/>
    <property type="project" value="UniProtKB-EC"/>
</dbReference>
<protein>
    <recommendedName>
        <fullName evidence="11 12">Replicative DNA helicase</fullName>
        <ecNumber evidence="11 12">5.6.2.3</ecNumber>
    </recommendedName>
</protein>
<dbReference type="InterPro" id="IPR027417">
    <property type="entry name" value="P-loop_NTPase"/>
</dbReference>
<reference evidence="15" key="1">
    <citation type="submission" date="2016-11" db="EMBL/GenBank/DDBJ databases">
        <authorList>
            <person name="Varghese N."/>
            <person name="Submissions S."/>
        </authorList>
    </citation>
    <scope>NUCLEOTIDE SEQUENCE [LARGE SCALE GENOMIC DNA]</scope>
    <source>
        <strain evidence="15">DSM 10124</strain>
    </source>
</reference>